<sequence length="218" mass="23761">MKKVFWSILVLALCLSQVAGFASEAFEEKHFSVEAAQISQIDLDLRDRKVVVMESADDQIHIRYAESESEFYRVENDGGCLTVSSESNRKWYQFFGLQAPVSDRTVTLELPLGMAGSIRISTTNEDISVSSLFVDGSVSLSVNGGSIVFDTLRAGGAISLSAKNGGIQGAIWGRYEEYSIDCTIKKGNSNLASHPREDGTPLVLSANNGDITIEFQHP</sequence>
<dbReference type="InterPro" id="IPR025164">
    <property type="entry name" value="Toastrack_DUF4097"/>
</dbReference>
<name>A0A9D1K760_9FIRM</name>
<evidence type="ECO:0000259" key="2">
    <source>
        <dbReference type="Pfam" id="PF13349"/>
    </source>
</evidence>
<reference evidence="3" key="2">
    <citation type="journal article" date="2021" name="PeerJ">
        <title>Extensive microbial diversity within the chicken gut microbiome revealed by metagenomics and culture.</title>
        <authorList>
            <person name="Gilroy R."/>
            <person name="Ravi A."/>
            <person name="Getino M."/>
            <person name="Pursley I."/>
            <person name="Horton D.L."/>
            <person name="Alikhan N.F."/>
            <person name="Baker D."/>
            <person name="Gharbi K."/>
            <person name="Hall N."/>
            <person name="Watson M."/>
            <person name="Adriaenssens E.M."/>
            <person name="Foster-Nyarko E."/>
            <person name="Jarju S."/>
            <person name="Secka A."/>
            <person name="Antonio M."/>
            <person name="Oren A."/>
            <person name="Chaudhuri R.R."/>
            <person name="La Ragione R."/>
            <person name="Hildebrand F."/>
            <person name="Pallen M.J."/>
        </authorList>
    </citation>
    <scope>NUCLEOTIDE SEQUENCE</scope>
    <source>
        <strain evidence="3">13766</strain>
    </source>
</reference>
<dbReference type="Gene3D" id="2.160.20.120">
    <property type="match status" value="1"/>
</dbReference>
<dbReference type="Pfam" id="PF13349">
    <property type="entry name" value="DUF4097"/>
    <property type="match status" value="1"/>
</dbReference>
<reference evidence="3" key="1">
    <citation type="submission" date="2020-10" db="EMBL/GenBank/DDBJ databases">
        <authorList>
            <person name="Gilroy R."/>
        </authorList>
    </citation>
    <scope>NUCLEOTIDE SEQUENCE</scope>
    <source>
        <strain evidence="3">13766</strain>
    </source>
</reference>
<protein>
    <submittedName>
        <fullName evidence="3">DUF4097 family beta strand repeat protein</fullName>
    </submittedName>
</protein>
<accession>A0A9D1K760</accession>
<feature type="signal peptide" evidence="1">
    <location>
        <begin position="1"/>
        <end position="21"/>
    </location>
</feature>
<dbReference type="EMBL" id="DVJN01000117">
    <property type="protein sequence ID" value="HIS92548.1"/>
    <property type="molecule type" value="Genomic_DNA"/>
</dbReference>
<evidence type="ECO:0000313" key="4">
    <source>
        <dbReference type="Proteomes" id="UP000824140"/>
    </source>
</evidence>
<evidence type="ECO:0000256" key="1">
    <source>
        <dbReference type="SAM" id="SignalP"/>
    </source>
</evidence>
<dbReference type="AlphaFoldDB" id="A0A9D1K760"/>
<keyword evidence="1" id="KW-0732">Signal</keyword>
<proteinExistence type="predicted"/>
<dbReference type="Proteomes" id="UP000824140">
    <property type="component" value="Unassembled WGS sequence"/>
</dbReference>
<gene>
    <name evidence="3" type="ORF">IAA84_05965</name>
</gene>
<organism evidence="3 4">
    <name type="scientific">Candidatus Alectryocaccomicrobium excrementavium</name>
    <dbReference type="NCBI Taxonomy" id="2840668"/>
    <lineage>
        <taxon>Bacteria</taxon>
        <taxon>Bacillati</taxon>
        <taxon>Bacillota</taxon>
        <taxon>Clostridia</taxon>
        <taxon>Candidatus Alectryocaccomicrobium</taxon>
    </lineage>
</organism>
<evidence type="ECO:0000313" key="3">
    <source>
        <dbReference type="EMBL" id="HIS92548.1"/>
    </source>
</evidence>
<feature type="chain" id="PRO_5038592202" evidence="1">
    <location>
        <begin position="22"/>
        <end position="218"/>
    </location>
</feature>
<comment type="caution">
    <text evidence="3">The sequence shown here is derived from an EMBL/GenBank/DDBJ whole genome shotgun (WGS) entry which is preliminary data.</text>
</comment>
<feature type="domain" description="DUF4097" evidence="2">
    <location>
        <begin position="38"/>
        <end position="215"/>
    </location>
</feature>